<feature type="non-terminal residue" evidence="1">
    <location>
        <position position="1"/>
    </location>
</feature>
<evidence type="ECO:0000313" key="1">
    <source>
        <dbReference type="EMBL" id="JAP09277.1"/>
    </source>
</evidence>
<dbReference type="EMBL" id="GEDG01035325">
    <property type="protein sequence ID" value="JAP09277.1"/>
    <property type="molecule type" value="Transcribed_RNA"/>
</dbReference>
<reference evidence="1" key="1">
    <citation type="submission" date="2015-12" db="EMBL/GenBank/DDBJ databases">
        <title>Gene expression during late stages of embryo sac development: a critical building block for successful pollen-pistil interactions.</title>
        <authorList>
            <person name="Liu Y."/>
            <person name="Joly V."/>
            <person name="Sabar M."/>
            <person name="Matton D.P."/>
        </authorList>
    </citation>
    <scope>NUCLEOTIDE SEQUENCE</scope>
</reference>
<name>A0A0V0GNA1_SOLCH</name>
<sequence length="61" mass="6835">NGMNTQSAKIVIDLQLGGFYPTTNRPKENLTETLNRGINMVRLINNVANCRLSLTSNERQT</sequence>
<organism evidence="1">
    <name type="scientific">Solanum chacoense</name>
    <name type="common">Chaco potato</name>
    <dbReference type="NCBI Taxonomy" id="4108"/>
    <lineage>
        <taxon>Eukaryota</taxon>
        <taxon>Viridiplantae</taxon>
        <taxon>Streptophyta</taxon>
        <taxon>Embryophyta</taxon>
        <taxon>Tracheophyta</taxon>
        <taxon>Spermatophyta</taxon>
        <taxon>Magnoliopsida</taxon>
        <taxon>eudicotyledons</taxon>
        <taxon>Gunneridae</taxon>
        <taxon>Pentapetalae</taxon>
        <taxon>asterids</taxon>
        <taxon>lamiids</taxon>
        <taxon>Solanales</taxon>
        <taxon>Solanaceae</taxon>
        <taxon>Solanoideae</taxon>
        <taxon>Solaneae</taxon>
        <taxon>Solanum</taxon>
    </lineage>
</organism>
<proteinExistence type="predicted"/>
<dbReference type="AlphaFoldDB" id="A0A0V0GNA1"/>
<accession>A0A0V0GNA1</accession>
<protein>
    <submittedName>
        <fullName evidence="1">Putative ovule protein</fullName>
    </submittedName>
</protein>